<evidence type="ECO:0000256" key="3">
    <source>
        <dbReference type="RuleBase" id="RU362132"/>
    </source>
</evidence>
<dbReference type="GO" id="GO:0050660">
    <property type="term" value="F:flavin adenine dinucleotide binding"/>
    <property type="evidence" value="ECO:0007669"/>
    <property type="project" value="TreeGrafter"/>
</dbReference>
<dbReference type="GO" id="GO:0003984">
    <property type="term" value="F:acetolactate synthase activity"/>
    <property type="evidence" value="ECO:0007669"/>
    <property type="project" value="InterPro"/>
</dbReference>
<proteinExistence type="inferred from homology"/>
<evidence type="ECO:0000256" key="1">
    <source>
        <dbReference type="ARBA" id="ARBA00007812"/>
    </source>
</evidence>
<dbReference type="FunFam" id="3.40.50.970:FF:000007">
    <property type="entry name" value="Acetolactate synthase"/>
    <property type="match status" value="1"/>
</dbReference>
<dbReference type="GO" id="GO:0000287">
    <property type="term" value="F:magnesium ion binding"/>
    <property type="evidence" value="ECO:0007669"/>
    <property type="project" value="InterPro"/>
</dbReference>
<dbReference type="InterPro" id="IPR029035">
    <property type="entry name" value="DHS-like_NAD/FAD-binding_dom"/>
</dbReference>
<dbReference type="GO" id="GO:0009099">
    <property type="term" value="P:L-valine biosynthetic process"/>
    <property type="evidence" value="ECO:0007669"/>
    <property type="project" value="TreeGrafter"/>
</dbReference>
<dbReference type="GO" id="GO:0009097">
    <property type="term" value="P:isoleucine biosynthetic process"/>
    <property type="evidence" value="ECO:0007669"/>
    <property type="project" value="TreeGrafter"/>
</dbReference>
<protein>
    <submittedName>
        <fullName evidence="7">Acetolactate synthase, catabolic</fullName>
    </submittedName>
</protein>
<comment type="caution">
    <text evidence="7">The sequence shown here is derived from an EMBL/GenBank/DDBJ whole genome shotgun (WGS) entry which is preliminary data.</text>
</comment>
<dbReference type="Gene3D" id="3.40.50.1220">
    <property type="entry name" value="TPP-binding domain"/>
    <property type="match status" value="1"/>
</dbReference>
<organism evidence="7 8">
    <name type="scientific">Acetobacter pomorum DM001</name>
    <dbReference type="NCBI Taxonomy" id="945681"/>
    <lineage>
        <taxon>Bacteria</taxon>
        <taxon>Pseudomonadati</taxon>
        <taxon>Pseudomonadota</taxon>
        <taxon>Alphaproteobacteria</taxon>
        <taxon>Acetobacterales</taxon>
        <taxon>Acetobacteraceae</taxon>
        <taxon>Acetobacter</taxon>
    </lineage>
</organism>
<evidence type="ECO:0000259" key="5">
    <source>
        <dbReference type="Pfam" id="PF02775"/>
    </source>
</evidence>
<dbReference type="InterPro" id="IPR012782">
    <property type="entry name" value="Acetolactate_synth_catblc"/>
</dbReference>
<dbReference type="PANTHER" id="PTHR18968:SF129">
    <property type="entry name" value="ACETOLACTATE SYNTHASE"/>
    <property type="match status" value="1"/>
</dbReference>
<name>F1YV95_9PROT</name>
<dbReference type="Pfam" id="PF02775">
    <property type="entry name" value="TPP_enzyme_C"/>
    <property type="match status" value="1"/>
</dbReference>
<dbReference type="NCBIfam" id="NF006378">
    <property type="entry name" value="PRK08617.1"/>
    <property type="match status" value="1"/>
</dbReference>
<dbReference type="InterPro" id="IPR029061">
    <property type="entry name" value="THDP-binding"/>
</dbReference>
<accession>F1YV95</accession>
<dbReference type="GO" id="GO:0034077">
    <property type="term" value="P:butanediol metabolic process"/>
    <property type="evidence" value="ECO:0007669"/>
    <property type="project" value="InterPro"/>
</dbReference>
<dbReference type="PROSITE" id="PS00187">
    <property type="entry name" value="TPP_ENZYMES"/>
    <property type="match status" value="1"/>
</dbReference>
<dbReference type="AlphaFoldDB" id="F1YV95"/>
<feature type="domain" description="Thiamine pyrophosphate enzyme central" evidence="4">
    <location>
        <begin position="202"/>
        <end position="336"/>
    </location>
</feature>
<feature type="domain" description="Thiamine pyrophosphate enzyme TPP-binding" evidence="5">
    <location>
        <begin position="398"/>
        <end position="544"/>
    </location>
</feature>
<dbReference type="GO" id="GO:0030976">
    <property type="term" value="F:thiamine pyrophosphate binding"/>
    <property type="evidence" value="ECO:0007669"/>
    <property type="project" value="InterPro"/>
</dbReference>
<evidence type="ECO:0000259" key="4">
    <source>
        <dbReference type="Pfam" id="PF00205"/>
    </source>
</evidence>
<dbReference type="InterPro" id="IPR012000">
    <property type="entry name" value="Thiamin_PyroP_enz_cen_dom"/>
</dbReference>
<dbReference type="InterPro" id="IPR011766">
    <property type="entry name" value="TPP_enzyme_TPP-bd"/>
</dbReference>
<dbReference type="GO" id="GO:0005948">
    <property type="term" value="C:acetolactate synthase complex"/>
    <property type="evidence" value="ECO:0007669"/>
    <property type="project" value="TreeGrafter"/>
</dbReference>
<dbReference type="SUPFAM" id="SSF52467">
    <property type="entry name" value="DHS-like NAD/FAD-binding domain"/>
    <property type="match status" value="1"/>
</dbReference>
<feature type="domain" description="Thiamine pyrophosphate enzyme N-terminal TPP-binding" evidence="6">
    <location>
        <begin position="18"/>
        <end position="130"/>
    </location>
</feature>
<dbReference type="InterPro" id="IPR012001">
    <property type="entry name" value="Thiamin_PyroP_enz_TPP-bd_dom"/>
</dbReference>
<dbReference type="EMBL" id="AEUP01000030">
    <property type="protein sequence ID" value="EGE47200.1"/>
    <property type="molecule type" value="Genomic_DNA"/>
</dbReference>
<dbReference type="NCBIfam" id="TIGR02418">
    <property type="entry name" value="acolac_catab"/>
    <property type="match status" value="1"/>
</dbReference>
<dbReference type="InterPro" id="IPR000399">
    <property type="entry name" value="TPP-bd_CS"/>
</dbReference>
<dbReference type="PANTHER" id="PTHR18968">
    <property type="entry name" value="THIAMINE PYROPHOSPHATE ENZYMES"/>
    <property type="match status" value="1"/>
</dbReference>
<dbReference type="Proteomes" id="UP000018454">
    <property type="component" value="Unassembled WGS sequence"/>
</dbReference>
<dbReference type="CDD" id="cd07035">
    <property type="entry name" value="TPP_PYR_POX_like"/>
    <property type="match status" value="1"/>
</dbReference>
<dbReference type="SUPFAM" id="SSF52518">
    <property type="entry name" value="Thiamin diphosphate-binding fold (THDP-binding)"/>
    <property type="match status" value="2"/>
</dbReference>
<dbReference type="Pfam" id="PF02776">
    <property type="entry name" value="TPP_enzyme_N"/>
    <property type="match status" value="1"/>
</dbReference>
<dbReference type="Gene3D" id="3.40.50.970">
    <property type="match status" value="2"/>
</dbReference>
<comment type="similarity">
    <text evidence="1 3">Belongs to the TPP enzyme family.</text>
</comment>
<evidence type="ECO:0000256" key="2">
    <source>
        <dbReference type="ARBA" id="ARBA00023052"/>
    </source>
</evidence>
<dbReference type="Pfam" id="PF00205">
    <property type="entry name" value="TPP_enzyme_M"/>
    <property type="match status" value="1"/>
</dbReference>
<sequence length="568" mass="60545">MQDRTQMTNPADNAAQCGAELIVKNLEAHGVKHVFGIPGAKVDRLFDALVDSSITTVVTRHEQNAAFIAGGLGRLTGKAGVCIATSGPGASNFVTGLATANSEGDPVLAIGGAVKLADRLKLTHQTMDTVNLFKPITKYSVELTTPVAISEVMANAFRFAEGGRPGAAFVSTPMDVLSMPAQAPVLAGRPLPRVGGAPADVIAEAATMLKNAKRPVVLLGMLASRPDVADGVRAFVKATGVPVVGTYQAAGAVSEDLVDRFGGRVGLFRNQHGDQLLHEADVVVAIGYNPVEYDPWLWNVNDDRKIINVDIVPAELDNAYVPAIELIGEIAPTLTVLAKDAGKLTRAPELETVLEGYKKARTTALLEARSTSNNAVHPLQIVRELEQFVTPDMTLCLDMGTFHIWLARYLLSFRARQVLISNGQQTMGVGLPWGIAASLLNPAQKVLSISGDGGFMMSSMELETAVRLKCNLIHMVWIDEAYNMVEMQEQKKYGRGSGVNFGPIDFAKYAESCGATGINATTEDEVRQALRTAMDVEGPVVIAVPVDYSHNHLLMQPLAQLGETSAAA</sequence>
<reference evidence="7 8" key="1">
    <citation type="journal article" date="2011" name="Science">
        <title>Drosophila microbiome modulates host developmental and metabolic homeostasis via insulin signaling.</title>
        <authorList>
            <person name="Shin S.C."/>
            <person name="Kim S.H."/>
            <person name="You H."/>
            <person name="Kim B."/>
            <person name="Kim A.C."/>
            <person name="Lee K.A."/>
            <person name="Yoon J.H."/>
            <person name="Ryu J.H."/>
            <person name="Lee W.J."/>
        </authorList>
    </citation>
    <scope>NUCLEOTIDE SEQUENCE [LARGE SCALE GENOMIC DNA]</scope>
    <source>
        <strain evidence="7 8">DM001</strain>
    </source>
</reference>
<gene>
    <name evidence="7" type="primary">budB</name>
    <name evidence="7" type="ORF">APO_1884</name>
</gene>
<keyword evidence="2 3" id="KW-0786">Thiamine pyrophosphate</keyword>
<dbReference type="InterPro" id="IPR045229">
    <property type="entry name" value="TPP_enz"/>
</dbReference>
<evidence type="ECO:0000259" key="6">
    <source>
        <dbReference type="Pfam" id="PF02776"/>
    </source>
</evidence>
<evidence type="ECO:0000313" key="8">
    <source>
        <dbReference type="Proteomes" id="UP000018454"/>
    </source>
</evidence>
<evidence type="ECO:0000313" key="7">
    <source>
        <dbReference type="EMBL" id="EGE47200.1"/>
    </source>
</evidence>